<dbReference type="Proteomes" id="UP000193144">
    <property type="component" value="Unassembled WGS sequence"/>
</dbReference>
<keyword evidence="4 5" id="KW-0472">Membrane</keyword>
<evidence type="ECO:0000256" key="5">
    <source>
        <dbReference type="SAM" id="Phobius"/>
    </source>
</evidence>
<evidence type="ECO:0000313" key="6">
    <source>
        <dbReference type="EMBL" id="ORY18704.1"/>
    </source>
</evidence>
<organism evidence="6 7">
    <name type="scientific">Clohesyomyces aquaticus</name>
    <dbReference type="NCBI Taxonomy" id="1231657"/>
    <lineage>
        <taxon>Eukaryota</taxon>
        <taxon>Fungi</taxon>
        <taxon>Dikarya</taxon>
        <taxon>Ascomycota</taxon>
        <taxon>Pezizomycotina</taxon>
        <taxon>Dothideomycetes</taxon>
        <taxon>Pleosporomycetidae</taxon>
        <taxon>Pleosporales</taxon>
        <taxon>Lindgomycetaceae</taxon>
        <taxon>Clohesyomyces</taxon>
    </lineage>
</organism>
<keyword evidence="7" id="KW-1185">Reference proteome</keyword>
<accession>A0A1Y2A8A0</accession>
<proteinExistence type="predicted"/>
<evidence type="ECO:0000256" key="1">
    <source>
        <dbReference type="ARBA" id="ARBA00004141"/>
    </source>
</evidence>
<dbReference type="Pfam" id="PF01544">
    <property type="entry name" value="CorA"/>
    <property type="match status" value="1"/>
</dbReference>
<comment type="caution">
    <text evidence="6">The sequence shown here is derived from an EMBL/GenBank/DDBJ whole genome shotgun (WGS) entry which is preliminary data.</text>
</comment>
<name>A0A1Y2A8A0_9PLEO</name>
<evidence type="ECO:0000313" key="7">
    <source>
        <dbReference type="Proteomes" id="UP000193144"/>
    </source>
</evidence>
<dbReference type="Gene3D" id="1.20.58.340">
    <property type="entry name" value="Magnesium transport protein CorA, transmembrane region"/>
    <property type="match status" value="1"/>
</dbReference>
<evidence type="ECO:0000256" key="4">
    <source>
        <dbReference type="ARBA" id="ARBA00023136"/>
    </source>
</evidence>
<feature type="transmembrane region" description="Helical" evidence="5">
    <location>
        <begin position="147"/>
        <end position="168"/>
    </location>
</feature>
<keyword evidence="2 5" id="KW-0812">Transmembrane</keyword>
<evidence type="ECO:0000256" key="3">
    <source>
        <dbReference type="ARBA" id="ARBA00022989"/>
    </source>
</evidence>
<reference evidence="6 7" key="1">
    <citation type="submission" date="2016-07" db="EMBL/GenBank/DDBJ databases">
        <title>Pervasive Adenine N6-methylation of Active Genes in Fungi.</title>
        <authorList>
            <consortium name="DOE Joint Genome Institute"/>
            <person name="Mondo S.J."/>
            <person name="Dannebaum R.O."/>
            <person name="Kuo R.C."/>
            <person name="Labutti K."/>
            <person name="Haridas S."/>
            <person name="Kuo A."/>
            <person name="Salamov A."/>
            <person name="Ahrendt S.R."/>
            <person name="Lipzen A."/>
            <person name="Sullivan W."/>
            <person name="Andreopoulos W.B."/>
            <person name="Clum A."/>
            <person name="Lindquist E."/>
            <person name="Daum C."/>
            <person name="Ramamoorthy G.K."/>
            <person name="Gryganskyi A."/>
            <person name="Culley D."/>
            <person name="Magnuson J.K."/>
            <person name="James T.Y."/>
            <person name="O'Malley M.A."/>
            <person name="Stajich J.E."/>
            <person name="Spatafora J.W."/>
            <person name="Visel A."/>
            <person name="Grigoriev I.V."/>
        </authorList>
    </citation>
    <scope>NUCLEOTIDE SEQUENCE [LARGE SCALE GENOMIC DNA]</scope>
    <source>
        <strain evidence="6 7">CBS 115471</strain>
    </source>
</reference>
<dbReference type="InterPro" id="IPR045863">
    <property type="entry name" value="CorA_TM1_TM2"/>
</dbReference>
<dbReference type="InterPro" id="IPR002523">
    <property type="entry name" value="MgTranspt_CorA/ZnTranspt_ZntB"/>
</dbReference>
<feature type="transmembrane region" description="Helical" evidence="5">
    <location>
        <begin position="180"/>
        <end position="198"/>
    </location>
</feature>
<gene>
    <name evidence="6" type="ORF">BCR34DRAFT_292373</name>
</gene>
<dbReference type="GO" id="GO:0046873">
    <property type="term" value="F:metal ion transmembrane transporter activity"/>
    <property type="evidence" value="ECO:0007669"/>
    <property type="project" value="InterPro"/>
</dbReference>
<comment type="subcellular location">
    <subcellularLocation>
        <location evidence="1">Membrane</location>
        <topology evidence="1">Multi-pass membrane protein</topology>
    </subcellularLocation>
</comment>
<dbReference type="AlphaFoldDB" id="A0A1Y2A8A0"/>
<evidence type="ECO:0008006" key="8">
    <source>
        <dbReference type="Google" id="ProtNLM"/>
    </source>
</evidence>
<dbReference type="OrthoDB" id="5428055at2759"/>
<dbReference type="EMBL" id="MCFA01000005">
    <property type="protein sequence ID" value="ORY18704.1"/>
    <property type="molecule type" value="Genomic_DNA"/>
</dbReference>
<keyword evidence="3 5" id="KW-1133">Transmembrane helix</keyword>
<dbReference type="GO" id="GO:0016020">
    <property type="term" value="C:membrane"/>
    <property type="evidence" value="ECO:0007669"/>
    <property type="project" value="UniProtKB-SubCell"/>
</dbReference>
<dbReference type="STRING" id="1231657.A0A1Y2A8A0"/>
<evidence type="ECO:0000256" key="2">
    <source>
        <dbReference type="ARBA" id="ARBA00022692"/>
    </source>
</evidence>
<protein>
    <recommendedName>
        <fullName evidence="8">Cora-like Mg2+ transporter protein-domain-containing protein</fullName>
    </recommendedName>
</protein>
<dbReference type="SUPFAM" id="SSF144083">
    <property type="entry name" value="Magnesium transport protein CorA, transmembrane region"/>
    <property type="match status" value="1"/>
</dbReference>
<sequence length="219" mass="24452">MLELFLLTLNQGEFIADAGRYQARDNGGDIGPSIFAHDHKSWRKKTERLYRAIYCLNIFRRRLAYFEDDLQLNLERLGCGPSGSPWRESTPSKKMPSAIEDANMDLSAALARLKLYKSRADALTSQADEIVNLRAADKSLEDGAFNLRLAVLAAIVFPATLIAALLGMSDGFKPGDGQFWVFWVVSIPAVLIMVFFVLRPDSSRNRIHSSDLSRKDTPG</sequence>